<dbReference type="Proteomes" id="UP000662637">
    <property type="component" value="Unassembled WGS sequence"/>
</dbReference>
<proteinExistence type="predicted"/>
<evidence type="ECO:0000313" key="2">
    <source>
        <dbReference type="EMBL" id="VTJ58174.1"/>
    </source>
</evidence>
<protein>
    <submittedName>
        <fullName evidence="2">Uncharacterized protein</fullName>
    </submittedName>
</protein>
<evidence type="ECO:0000313" key="3">
    <source>
        <dbReference type="Proteomes" id="UP000335636"/>
    </source>
</evidence>
<accession>A0A5E4ALI2</accession>
<organism evidence="2 3">
    <name type="scientific">Marmota monax</name>
    <name type="common">Woodchuck</name>
    <dbReference type="NCBI Taxonomy" id="9995"/>
    <lineage>
        <taxon>Eukaryota</taxon>
        <taxon>Metazoa</taxon>
        <taxon>Chordata</taxon>
        <taxon>Craniata</taxon>
        <taxon>Vertebrata</taxon>
        <taxon>Euteleostomi</taxon>
        <taxon>Mammalia</taxon>
        <taxon>Eutheria</taxon>
        <taxon>Euarchontoglires</taxon>
        <taxon>Glires</taxon>
        <taxon>Rodentia</taxon>
        <taxon>Sciuromorpha</taxon>
        <taxon>Sciuridae</taxon>
        <taxon>Xerinae</taxon>
        <taxon>Marmotini</taxon>
        <taxon>Marmota</taxon>
    </lineage>
</organism>
<dbReference type="EMBL" id="CABDUW010000096">
    <property type="protein sequence ID" value="VTJ58174.1"/>
    <property type="molecule type" value="Genomic_DNA"/>
</dbReference>
<dbReference type="Proteomes" id="UP000335636">
    <property type="component" value="Unassembled WGS sequence"/>
</dbReference>
<reference evidence="2 3" key="1">
    <citation type="submission" date="2019-04" db="EMBL/GenBank/DDBJ databases">
        <authorList>
            <person name="Alioto T."/>
            <person name="Alioto T."/>
        </authorList>
    </citation>
    <scope>NUCLEOTIDE SEQUENCE [LARGE SCALE GENOMIC DNA]</scope>
</reference>
<evidence type="ECO:0000313" key="1">
    <source>
        <dbReference type="EMBL" id="KAF7469400.1"/>
    </source>
</evidence>
<dbReference type="EMBL" id="WJEC01007650">
    <property type="protein sequence ID" value="KAF7469400.1"/>
    <property type="molecule type" value="Genomic_DNA"/>
</dbReference>
<reference evidence="1" key="2">
    <citation type="submission" date="2020-08" db="EMBL/GenBank/DDBJ databases">
        <authorList>
            <person name="Shumante A."/>
            <person name="Zimin A.V."/>
            <person name="Puiu D."/>
            <person name="Salzberg S.L."/>
        </authorList>
    </citation>
    <scope>NUCLEOTIDE SEQUENCE</scope>
    <source>
        <strain evidence="1">WC2-LM</strain>
        <tissue evidence="1">Liver</tissue>
    </source>
</reference>
<sequence>MCGDEAWAAAAAAVRTRRGAGADAKGVVPLLRPVAACVRPLVPEEGRPALGGWSIRLVTWQPQRDRRL</sequence>
<name>A0A5E4ALI2_MARMO</name>
<dbReference type="AlphaFoldDB" id="A0A5E4ALI2"/>
<gene>
    <name evidence="1" type="ORF">GHT09_019331</name>
    <name evidence="2" type="ORF">MONAX_5E016410</name>
</gene>
<keyword evidence="3" id="KW-1185">Reference proteome</keyword>